<dbReference type="InterPro" id="IPR041588">
    <property type="entry name" value="Integrase_H2C2"/>
</dbReference>
<dbReference type="EMBL" id="JANPWB010000014">
    <property type="protein sequence ID" value="KAJ1101986.1"/>
    <property type="molecule type" value="Genomic_DNA"/>
</dbReference>
<name>A0AAV7ME19_PLEWA</name>
<protein>
    <recommendedName>
        <fullName evidence="2">Integrase zinc-binding domain-containing protein</fullName>
    </recommendedName>
</protein>
<feature type="compositionally biased region" description="Basic and acidic residues" evidence="1">
    <location>
        <begin position="251"/>
        <end position="266"/>
    </location>
</feature>
<keyword evidence="4" id="KW-1185">Reference proteome</keyword>
<comment type="caution">
    <text evidence="3">The sequence shown here is derived from an EMBL/GenBank/DDBJ whole genome shotgun (WGS) entry which is preliminary data.</text>
</comment>
<reference evidence="3" key="1">
    <citation type="journal article" date="2022" name="bioRxiv">
        <title>Sequencing and chromosome-scale assembly of the giantPleurodeles waltlgenome.</title>
        <authorList>
            <person name="Brown T."/>
            <person name="Elewa A."/>
            <person name="Iarovenko S."/>
            <person name="Subramanian E."/>
            <person name="Araus A.J."/>
            <person name="Petzold A."/>
            <person name="Susuki M."/>
            <person name="Suzuki K.-i.T."/>
            <person name="Hayashi T."/>
            <person name="Toyoda A."/>
            <person name="Oliveira C."/>
            <person name="Osipova E."/>
            <person name="Leigh N.D."/>
            <person name="Simon A."/>
            <person name="Yun M.H."/>
        </authorList>
    </citation>
    <scope>NUCLEOTIDE SEQUENCE</scope>
    <source>
        <strain evidence="3">20211129_DDA</strain>
        <tissue evidence="3">Liver</tissue>
    </source>
</reference>
<dbReference type="Proteomes" id="UP001066276">
    <property type="component" value="Chromosome 10"/>
</dbReference>
<feature type="region of interest" description="Disordered" evidence="1">
    <location>
        <begin position="320"/>
        <end position="343"/>
    </location>
</feature>
<feature type="domain" description="Integrase zinc-binding" evidence="2">
    <location>
        <begin position="7"/>
        <end position="59"/>
    </location>
</feature>
<evidence type="ECO:0000259" key="2">
    <source>
        <dbReference type="Pfam" id="PF17921"/>
    </source>
</evidence>
<gene>
    <name evidence="3" type="ORF">NDU88_007047</name>
</gene>
<dbReference type="InterPro" id="IPR052160">
    <property type="entry name" value="Gypsy_RT_Integrase-like"/>
</dbReference>
<dbReference type="AlphaFoldDB" id="A0AAV7ME19"/>
<feature type="region of interest" description="Disordered" evidence="1">
    <location>
        <begin position="222"/>
        <end position="289"/>
    </location>
</feature>
<evidence type="ECO:0000256" key="1">
    <source>
        <dbReference type="SAM" id="MobiDB-lite"/>
    </source>
</evidence>
<accession>A0AAV7ME19</accession>
<organism evidence="3 4">
    <name type="scientific">Pleurodeles waltl</name>
    <name type="common">Iberian ribbed newt</name>
    <dbReference type="NCBI Taxonomy" id="8319"/>
    <lineage>
        <taxon>Eukaryota</taxon>
        <taxon>Metazoa</taxon>
        <taxon>Chordata</taxon>
        <taxon>Craniata</taxon>
        <taxon>Vertebrata</taxon>
        <taxon>Euteleostomi</taxon>
        <taxon>Amphibia</taxon>
        <taxon>Batrachia</taxon>
        <taxon>Caudata</taxon>
        <taxon>Salamandroidea</taxon>
        <taxon>Salamandridae</taxon>
        <taxon>Pleurodelinae</taxon>
        <taxon>Pleurodeles</taxon>
    </lineage>
</organism>
<proteinExistence type="predicted"/>
<sequence length="343" mass="37908">MDKCVPPTGVRERLISLVHEGQLGQTLTIKRLKEQFWWPKLDLHVKEWIEKCVACKNSEKRFRVGLGVSAHDQRIVEAVWDKICLDFIGPFWCRLEHERFAAVVVGVKSRCLEVVFGLIYSDHLSGIIAVGKVEGPGFARVKWVSRHTKPFEKEDVAAIIFLYGTTPPPHVGGRQLSQQGVQLDGAVTPLVAAVPRCAPLSRWWLQHCLEHILGQQQDLLDSLGTSPGRTPPAGRVPGHRGAACAIGGPASEREIERRRDRRPDCRGHRRRQQRSRVSDTARHSGLGGGTVQVRKLLRLRKQPSQGGQRIGTALISNVTYLGNGDRAGGSSRRSGPGMPARAA</sequence>
<evidence type="ECO:0000313" key="4">
    <source>
        <dbReference type="Proteomes" id="UP001066276"/>
    </source>
</evidence>
<feature type="compositionally biased region" description="Low complexity" evidence="1">
    <location>
        <begin position="322"/>
        <end position="337"/>
    </location>
</feature>
<dbReference type="Gene3D" id="1.10.340.70">
    <property type="match status" value="1"/>
</dbReference>
<dbReference type="PANTHER" id="PTHR47266">
    <property type="entry name" value="ENDONUCLEASE-RELATED"/>
    <property type="match status" value="1"/>
</dbReference>
<dbReference type="Pfam" id="PF17921">
    <property type="entry name" value="Integrase_H2C2"/>
    <property type="match status" value="1"/>
</dbReference>
<evidence type="ECO:0000313" key="3">
    <source>
        <dbReference type="EMBL" id="KAJ1101986.1"/>
    </source>
</evidence>